<reference evidence="1" key="1">
    <citation type="submission" date="2015-12" db="EMBL/GenBank/DDBJ databases">
        <title>Gene expression during late stages of embryo sac development: a critical building block for successful pollen-pistil interactions.</title>
        <authorList>
            <person name="Liu Y."/>
            <person name="Joly V."/>
            <person name="Sabar M."/>
            <person name="Matton D.P."/>
        </authorList>
    </citation>
    <scope>NUCLEOTIDE SEQUENCE</scope>
</reference>
<evidence type="ECO:0000313" key="1">
    <source>
        <dbReference type="EMBL" id="JAP06203.1"/>
    </source>
</evidence>
<name>A0A0V0GG14_SOLCH</name>
<sequence length="67" mass="7758">ATHGQINNKLNLNHPFLMLQSSLVVSLNSYISCPKIVNPTTMKRVIQGQENKFRELFQSNNFQIHKF</sequence>
<dbReference type="EMBL" id="GEDG01042433">
    <property type="protein sequence ID" value="JAP06203.1"/>
    <property type="molecule type" value="Transcribed_RNA"/>
</dbReference>
<dbReference type="AlphaFoldDB" id="A0A0V0GG14"/>
<accession>A0A0V0GG14</accession>
<proteinExistence type="predicted"/>
<feature type="non-terminal residue" evidence="1">
    <location>
        <position position="1"/>
    </location>
</feature>
<protein>
    <submittedName>
        <fullName evidence="1">Putative ovule protein</fullName>
    </submittedName>
</protein>
<organism evidence="1">
    <name type="scientific">Solanum chacoense</name>
    <name type="common">Chaco potato</name>
    <dbReference type="NCBI Taxonomy" id="4108"/>
    <lineage>
        <taxon>Eukaryota</taxon>
        <taxon>Viridiplantae</taxon>
        <taxon>Streptophyta</taxon>
        <taxon>Embryophyta</taxon>
        <taxon>Tracheophyta</taxon>
        <taxon>Spermatophyta</taxon>
        <taxon>Magnoliopsida</taxon>
        <taxon>eudicotyledons</taxon>
        <taxon>Gunneridae</taxon>
        <taxon>Pentapetalae</taxon>
        <taxon>asterids</taxon>
        <taxon>lamiids</taxon>
        <taxon>Solanales</taxon>
        <taxon>Solanaceae</taxon>
        <taxon>Solanoideae</taxon>
        <taxon>Solaneae</taxon>
        <taxon>Solanum</taxon>
    </lineage>
</organism>